<evidence type="ECO:0000313" key="1">
    <source>
        <dbReference type="EMBL" id="GMI23587.1"/>
    </source>
</evidence>
<dbReference type="EMBL" id="BRYB01003971">
    <property type="protein sequence ID" value="GMI23587.1"/>
    <property type="molecule type" value="Genomic_DNA"/>
</dbReference>
<name>A0ABQ6MCM3_9STRA</name>
<dbReference type="Proteomes" id="UP001165060">
    <property type="component" value="Unassembled WGS sequence"/>
</dbReference>
<gene>
    <name evidence="1" type="ORF">TeGR_g1515</name>
</gene>
<sequence length="125" mass="13350">FVIVDVDASRPLREMALAIAGELRRRRHEINTMYYLLRLPSGGAGGVQRLVQEAVCDAYVAMSMVPEGGAGGSNVLADMKNEHYSISTGINMTAVSVGDKVCVSTKVGLSEVDREAFEADMSVLG</sequence>
<reference evidence="1 2" key="1">
    <citation type="journal article" date="2023" name="Commun. Biol.">
        <title>Genome analysis of Parmales, the sister group of diatoms, reveals the evolutionary specialization of diatoms from phago-mixotrophs to photoautotrophs.</title>
        <authorList>
            <person name="Ban H."/>
            <person name="Sato S."/>
            <person name="Yoshikawa S."/>
            <person name="Yamada K."/>
            <person name="Nakamura Y."/>
            <person name="Ichinomiya M."/>
            <person name="Sato N."/>
            <person name="Blanc-Mathieu R."/>
            <person name="Endo H."/>
            <person name="Kuwata A."/>
            <person name="Ogata H."/>
        </authorList>
    </citation>
    <scope>NUCLEOTIDE SEQUENCE [LARGE SCALE GENOMIC DNA]</scope>
</reference>
<comment type="caution">
    <text evidence="1">The sequence shown here is derived from an EMBL/GenBank/DDBJ whole genome shotgun (WGS) entry which is preliminary data.</text>
</comment>
<proteinExistence type="predicted"/>
<evidence type="ECO:0000313" key="2">
    <source>
        <dbReference type="Proteomes" id="UP001165060"/>
    </source>
</evidence>
<accession>A0ABQ6MCM3</accession>
<keyword evidence="2" id="KW-1185">Reference proteome</keyword>
<protein>
    <submittedName>
        <fullName evidence="1">Uncharacterized protein</fullName>
    </submittedName>
</protein>
<organism evidence="1 2">
    <name type="scientific">Tetraparma gracilis</name>
    <dbReference type="NCBI Taxonomy" id="2962635"/>
    <lineage>
        <taxon>Eukaryota</taxon>
        <taxon>Sar</taxon>
        <taxon>Stramenopiles</taxon>
        <taxon>Ochrophyta</taxon>
        <taxon>Bolidophyceae</taxon>
        <taxon>Parmales</taxon>
        <taxon>Triparmaceae</taxon>
        <taxon>Tetraparma</taxon>
    </lineage>
</organism>
<feature type="non-terminal residue" evidence="1">
    <location>
        <position position="1"/>
    </location>
</feature>